<dbReference type="AlphaFoldDB" id="A0AAE0JWG0"/>
<protein>
    <submittedName>
        <fullName evidence="2">Uncharacterized protein</fullName>
    </submittedName>
</protein>
<dbReference type="EMBL" id="JAULSN010000008">
    <property type="protein sequence ID" value="KAK3365691.1"/>
    <property type="molecule type" value="Genomic_DNA"/>
</dbReference>
<keyword evidence="3" id="KW-1185">Reference proteome</keyword>
<gene>
    <name evidence="2" type="ORF">B0T24DRAFT_636450</name>
</gene>
<evidence type="ECO:0000313" key="3">
    <source>
        <dbReference type="Proteomes" id="UP001287356"/>
    </source>
</evidence>
<keyword evidence="1" id="KW-0472">Membrane</keyword>
<organism evidence="2 3">
    <name type="scientific">Lasiosphaeria ovina</name>
    <dbReference type="NCBI Taxonomy" id="92902"/>
    <lineage>
        <taxon>Eukaryota</taxon>
        <taxon>Fungi</taxon>
        <taxon>Dikarya</taxon>
        <taxon>Ascomycota</taxon>
        <taxon>Pezizomycotina</taxon>
        <taxon>Sordariomycetes</taxon>
        <taxon>Sordariomycetidae</taxon>
        <taxon>Sordariales</taxon>
        <taxon>Lasiosphaeriaceae</taxon>
        <taxon>Lasiosphaeria</taxon>
    </lineage>
</organism>
<comment type="caution">
    <text evidence="2">The sequence shown here is derived from an EMBL/GenBank/DDBJ whole genome shotgun (WGS) entry which is preliminary data.</text>
</comment>
<dbReference type="Proteomes" id="UP001287356">
    <property type="component" value="Unassembled WGS sequence"/>
</dbReference>
<evidence type="ECO:0000313" key="2">
    <source>
        <dbReference type="EMBL" id="KAK3365691.1"/>
    </source>
</evidence>
<feature type="transmembrane region" description="Helical" evidence="1">
    <location>
        <begin position="33"/>
        <end position="51"/>
    </location>
</feature>
<sequence length="121" mass="13566">MMGHVACIYGLFYWGVYIAKGGPSLCFTGTTRLLIYIYVFSLVHTLAAITLPKRPLHTSAHTYSCLLASVDQSKTLFPLEYSLVSTAIVHPNTPRIDQQRKKARTKYHGIHLVFVNVEIPS</sequence>
<name>A0AAE0JWG0_9PEZI</name>
<accession>A0AAE0JWG0</accession>
<reference evidence="2" key="1">
    <citation type="journal article" date="2023" name="Mol. Phylogenet. Evol.">
        <title>Genome-scale phylogeny and comparative genomics of the fungal order Sordariales.</title>
        <authorList>
            <person name="Hensen N."/>
            <person name="Bonometti L."/>
            <person name="Westerberg I."/>
            <person name="Brannstrom I.O."/>
            <person name="Guillou S."/>
            <person name="Cros-Aarteil S."/>
            <person name="Calhoun S."/>
            <person name="Haridas S."/>
            <person name="Kuo A."/>
            <person name="Mondo S."/>
            <person name="Pangilinan J."/>
            <person name="Riley R."/>
            <person name="LaButti K."/>
            <person name="Andreopoulos B."/>
            <person name="Lipzen A."/>
            <person name="Chen C."/>
            <person name="Yan M."/>
            <person name="Daum C."/>
            <person name="Ng V."/>
            <person name="Clum A."/>
            <person name="Steindorff A."/>
            <person name="Ohm R.A."/>
            <person name="Martin F."/>
            <person name="Silar P."/>
            <person name="Natvig D.O."/>
            <person name="Lalanne C."/>
            <person name="Gautier V."/>
            <person name="Ament-Velasquez S.L."/>
            <person name="Kruys A."/>
            <person name="Hutchinson M.I."/>
            <person name="Powell A.J."/>
            <person name="Barry K."/>
            <person name="Miller A.N."/>
            <person name="Grigoriev I.V."/>
            <person name="Debuchy R."/>
            <person name="Gladieux P."/>
            <person name="Hiltunen Thoren M."/>
            <person name="Johannesson H."/>
        </authorList>
    </citation>
    <scope>NUCLEOTIDE SEQUENCE</scope>
    <source>
        <strain evidence="2">CBS 958.72</strain>
    </source>
</reference>
<evidence type="ECO:0000256" key="1">
    <source>
        <dbReference type="SAM" id="Phobius"/>
    </source>
</evidence>
<keyword evidence="1" id="KW-0812">Transmembrane</keyword>
<keyword evidence="1" id="KW-1133">Transmembrane helix</keyword>
<reference evidence="2" key="2">
    <citation type="submission" date="2023-06" db="EMBL/GenBank/DDBJ databases">
        <authorList>
            <consortium name="Lawrence Berkeley National Laboratory"/>
            <person name="Haridas S."/>
            <person name="Hensen N."/>
            <person name="Bonometti L."/>
            <person name="Westerberg I."/>
            <person name="Brannstrom I.O."/>
            <person name="Guillou S."/>
            <person name="Cros-Aarteil S."/>
            <person name="Calhoun S."/>
            <person name="Kuo A."/>
            <person name="Mondo S."/>
            <person name="Pangilinan J."/>
            <person name="Riley R."/>
            <person name="Labutti K."/>
            <person name="Andreopoulos B."/>
            <person name="Lipzen A."/>
            <person name="Chen C."/>
            <person name="Yanf M."/>
            <person name="Daum C."/>
            <person name="Ng V."/>
            <person name="Clum A."/>
            <person name="Steindorff A."/>
            <person name="Ohm R."/>
            <person name="Martin F."/>
            <person name="Silar P."/>
            <person name="Natvig D."/>
            <person name="Lalanne C."/>
            <person name="Gautier V."/>
            <person name="Ament-Velasquez S.L."/>
            <person name="Kruys A."/>
            <person name="Hutchinson M.I."/>
            <person name="Powell A.J."/>
            <person name="Barry K."/>
            <person name="Miller A.N."/>
            <person name="Grigoriev I.V."/>
            <person name="Debuchy R."/>
            <person name="Gladieux P."/>
            <person name="Thoren M.H."/>
            <person name="Johannesson H."/>
        </authorList>
    </citation>
    <scope>NUCLEOTIDE SEQUENCE</scope>
    <source>
        <strain evidence="2">CBS 958.72</strain>
    </source>
</reference>
<proteinExistence type="predicted"/>